<keyword evidence="3" id="KW-1185">Reference proteome</keyword>
<dbReference type="EMBL" id="CP016786">
    <property type="protein sequence ID" value="ASW42052.1"/>
    <property type="molecule type" value="Genomic_DNA"/>
</dbReference>
<feature type="domain" description="RNA polymerase sigma-70 region 2" evidence="1">
    <location>
        <begin position="2"/>
        <end position="53"/>
    </location>
</feature>
<dbReference type="SUPFAM" id="SSF88946">
    <property type="entry name" value="Sigma2 domain of RNA polymerase sigma factors"/>
    <property type="match status" value="1"/>
</dbReference>
<evidence type="ECO:0000313" key="2">
    <source>
        <dbReference type="EMBL" id="ASW42052.1"/>
    </source>
</evidence>
<evidence type="ECO:0000259" key="1">
    <source>
        <dbReference type="Pfam" id="PF04542"/>
    </source>
</evidence>
<dbReference type="GO" id="GO:0006352">
    <property type="term" value="P:DNA-templated transcription initiation"/>
    <property type="evidence" value="ECO:0007669"/>
    <property type="project" value="InterPro"/>
</dbReference>
<dbReference type="Gene3D" id="1.10.1740.10">
    <property type="match status" value="1"/>
</dbReference>
<dbReference type="OrthoDB" id="9782703at2"/>
<dbReference type="GO" id="GO:0003700">
    <property type="term" value="F:DNA-binding transcription factor activity"/>
    <property type="evidence" value="ECO:0007669"/>
    <property type="project" value="InterPro"/>
</dbReference>
<gene>
    <name evidence="2" type="ORF">BEN51_00560</name>
</gene>
<accession>A0A343J944</accession>
<dbReference type="Pfam" id="PF04542">
    <property type="entry name" value="Sigma70_r2"/>
    <property type="match status" value="1"/>
</dbReference>
<sequence>MLSEKEDIEDAIQNTIIKSYEGIIYLRKNEFFKTWLIRILINECKRIIKNNKRIIPIEEVNYNNHLQLI</sequence>
<dbReference type="InterPro" id="IPR007627">
    <property type="entry name" value="RNA_pol_sigma70_r2"/>
</dbReference>
<organism evidence="2 3">
    <name type="scientific">Clostridium isatidis</name>
    <dbReference type="NCBI Taxonomy" id="182773"/>
    <lineage>
        <taxon>Bacteria</taxon>
        <taxon>Bacillati</taxon>
        <taxon>Bacillota</taxon>
        <taxon>Clostridia</taxon>
        <taxon>Eubacteriales</taxon>
        <taxon>Clostridiaceae</taxon>
        <taxon>Clostridium</taxon>
    </lineage>
</organism>
<protein>
    <recommendedName>
        <fullName evidence="1">RNA polymerase sigma-70 region 2 domain-containing protein</fullName>
    </recommendedName>
</protein>
<proteinExistence type="predicted"/>
<dbReference type="AlphaFoldDB" id="A0A343J944"/>
<dbReference type="InterPro" id="IPR013325">
    <property type="entry name" value="RNA_pol_sigma_r2"/>
</dbReference>
<dbReference type="Proteomes" id="UP000264883">
    <property type="component" value="Chromosome"/>
</dbReference>
<dbReference type="KEGG" id="cia:BEN51_00560"/>
<reference evidence="2 3" key="1">
    <citation type="submission" date="2016-08" db="EMBL/GenBank/DDBJ databases">
        <title>Complete Genome Sequence Of The Indigo Reducing Clostridium isatidis DSM15098.</title>
        <authorList>
            <person name="Little G.T."/>
            <person name="Minton N.P."/>
        </authorList>
    </citation>
    <scope>NUCLEOTIDE SEQUENCE [LARGE SCALE GENOMIC DNA]</scope>
    <source>
        <strain evidence="2 3">DSM 15098</strain>
    </source>
</reference>
<name>A0A343J944_9CLOT</name>
<evidence type="ECO:0000313" key="3">
    <source>
        <dbReference type="Proteomes" id="UP000264883"/>
    </source>
</evidence>